<evidence type="ECO:0000259" key="4">
    <source>
        <dbReference type="PROSITE" id="PS00497"/>
    </source>
</evidence>
<protein>
    <submittedName>
        <fullName evidence="5">Di-copper centre-containing protein</fullName>
    </submittedName>
</protein>
<gene>
    <name evidence="5" type="ORF">B0F90DRAFT_1647967</name>
</gene>
<dbReference type="AlphaFoldDB" id="A0AAD4LV26"/>
<keyword evidence="6" id="KW-1185">Reference proteome</keyword>
<feature type="signal peptide" evidence="3">
    <location>
        <begin position="1"/>
        <end position="22"/>
    </location>
</feature>
<evidence type="ECO:0000256" key="3">
    <source>
        <dbReference type="SAM" id="SignalP"/>
    </source>
</evidence>
<evidence type="ECO:0000256" key="2">
    <source>
        <dbReference type="ARBA" id="ARBA00023008"/>
    </source>
</evidence>
<dbReference type="Gene3D" id="1.10.1280.10">
    <property type="entry name" value="Di-copper center containing domain from catechol oxidase"/>
    <property type="match status" value="1"/>
</dbReference>
<dbReference type="PROSITE" id="PS00497">
    <property type="entry name" value="TYROSINASE_1"/>
    <property type="match status" value="1"/>
</dbReference>
<feature type="domain" description="Tyrosinase copper-binding" evidence="4">
    <location>
        <begin position="101"/>
        <end position="118"/>
    </location>
</feature>
<dbReference type="InterPro" id="IPR050316">
    <property type="entry name" value="Tyrosinase/Hemocyanin"/>
</dbReference>
<dbReference type="PANTHER" id="PTHR11474">
    <property type="entry name" value="TYROSINASE FAMILY MEMBER"/>
    <property type="match status" value="1"/>
</dbReference>
<dbReference type="Pfam" id="PF00264">
    <property type="entry name" value="Tyrosinase"/>
    <property type="match status" value="1"/>
</dbReference>
<accession>A0AAD4LV26</accession>
<keyword evidence="3" id="KW-0732">Signal</keyword>
<dbReference type="EMBL" id="WTXG01000143">
    <property type="protein sequence ID" value="KAI0291784.1"/>
    <property type="molecule type" value="Genomic_DNA"/>
</dbReference>
<dbReference type="GO" id="GO:0016491">
    <property type="term" value="F:oxidoreductase activity"/>
    <property type="evidence" value="ECO:0007669"/>
    <property type="project" value="InterPro"/>
</dbReference>
<dbReference type="GO" id="GO:0046872">
    <property type="term" value="F:metal ion binding"/>
    <property type="evidence" value="ECO:0007669"/>
    <property type="project" value="UniProtKB-KW"/>
</dbReference>
<dbReference type="SUPFAM" id="SSF48056">
    <property type="entry name" value="Di-copper centre-containing domain"/>
    <property type="match status" value="1"/>
</dbReference>
<dbReference type="InterPro" id="IPR008922">
    <property type="entry name" value="Di-copper_centre_dom_sf"/>
</dbReference>
<keyword evidence="1" id="KW-0479">Metal-binding</keyword>
<evidence type="ECO:0000313" key="5">
    <source>
        <dbReference type="EMBL" id="KAI0291784.1"/>
    </source>
</evidence>
<name>A0AAD4LV26_9AGAM</name>
<dbReference type="Proteomes" id="UP001203297">
    <property type="component" value="Unassembled WGS sequence"/>
</dbReference>
<reference evidence="5" key="1">
    <citation type="journal article" date="2022" name="New Phytol.">
        <title>Evolutionary transition to the ectomycorrhizal habit in the genomes of a hyperdiverse lineage of mushroom-forming fungi.</title>
        <authorList>
            <person name="Looney B."/>
            <person name="Miyauchi S."/>
            <person name="Morin E."/>
            <person name="Drula E."/>
            <person name="Courty P.E."/>
            <person name="Kohler A."/>
            <person name="Kuo A."/>
            <person name="LaButti K."/>
            <person name="Pangilinan J."/>
            <person name="Lipzen A."/>
            <person name="Riley R."/>
            <person name="Andreopoulos W."/>
            <person name="He G."/>
            <person name="Johnson J."/>
            <person name="Nolan M."/>
            <person name="Tritt A."/>
            <person name="Barry K.W."/>
            <person name="Grigoriev I.V."/>
            <person name="Nagy L.G."/>
            <person name="Hibbett D."/>
            <person name="Henrissat B."/>
            <person name="Matheny P.B."/>
            <person name="Labbe J."/>
            <person name="Martin F.M."/>
        </authorList>
    </citation>
    <scope>NUCLEOTIDE SEQUENCE</scope>
    <source>
        <strain evidence="5">BPL690</strain>
    </source>
</reference>
<proteinExistence type="predicted"/>
<comment type="caution">
    <text evidence="5">The sequence shown here is derived from an EMBL/GenBank/DDBJ whole genome shotgun (WGS) entry which is preliminary data.</text>
</comment>
<dbReference type="PANTHER" id="PTHR11474:SF126">
    <property type="entry name" value="TYROSINASE-LIKE PROTEIN TYR-1-RELATED"/>
    <property type="match status" value="1"/>
</dbReference>
<dbReference type="InterPro" id="IPR002227">
    <property type="entry name" value="Tyrosinase_Cu-bd"/>
</dbReference>
<evidence type="ECO:0000313" key="6">
    <source>
        <dbReference type="Proteomes" id="UP001203297"/>
    </source>
</evidence>
<evidence type="ECO:0000256" key="1">
    <source>
        <dbReference type="ARBA" id="ARBA00022723"/>
    </source>
</evidence>
<keyword evidence="2" id="KW-0186">Copper</keyword>
<dbReference type="PRINTS" id="PR00092">
    <property type="entry name" value="TYROSINASE"/>
</dbReference>
<sequence>MLVHRILSVSLAVLCSAAGVSSSHPKKTCTKPAVRKEWRAFNSHEKEAWIRAVNCLSHLPHDPALKPSVDPSVSLIPPLNASGSYYDDFVYIHMDLNTRIHFTGLFLPWHRWYVHVYEQALKSKCGYTGASPYWNWTIDAPDFFESSFWKDSNPLSGLGGWGVPSKDFSVPDGGFKALHLSYPSPHTLRRNFTLRPWDIPFIFFTEPKKMANTSFSASEIEKLLETPSGDYKGFQKSFEAFQGAHGAVHLIMGGDLGGQCPRNAPANCTPGPTWSPNEPLFWMHHAMVDKVWFDWQNRDPANAKSFFGGSVQAIQSPDTYNQYPNGGPPFLSLNSTMPADGLFPEVAIGDVLSTTSGVLCYVYE</sequence>
<feature type="chain" id="PRO_5041941791" evidence="3">
    <location>
        <begin position="23"/>
        <end position="364"/>
    </location>
</feature>
<organism evidence="5 6">
    <name type="scientific">Multifurca ochricompacta</name>
    <dbReference type="NCBI Taxonomy" id="376703"/>
    <lineage>
        <taxon>Eukaryota</taxon>
        <taxon>Fungi</taxon>
        <taxon>Dikarya</taxon>
        <taxon>Basidiomycota</taxon>
        <taxon>Agaricomycotina</taxon>
        <taxon>Agaricomycetes</taxon>
        <taxon>Russulales</taxon>
        <taxon>Russulaceae</taxon>
        <taxon>Multifurca</taxon>
    </lineage>
</organism>